<name>A0A9X3DG98_9SPHI</name>
<dbReference type="NCBIfam" id="TIGR00589">
    <property type="entry name" value="ogt"/>
    <property type="match status" value="1"/>
</dbReference>
<evidence type="ECO:0000256" key="1">
    <source>
        <dbReference type="ARBA" id="ARBA00022763"/>
    </source>
</evidence>
<protein>
    <submittedName>
        <fullName evidence="3">MGMT family protein</fullName>
    </submittedName>
</protein>
<comment type="caution">
    <text evidence="3">The sequence shown here is derived from an EMBL/GenBank/DDBJ whole genome shotgun (WGS) entry which is preliminary data.</text>
</comment>
<evidence type="ECO:0000313" key="3">
    <source>
        <dbReference type="EMBL" id="MCX3266551.1"/>
    </source>
</evidence>
<proteinExistence type="predicted"/>
<evidence type="ECO:0000313" key="4">
    <source>
        <dbReference type="Proteomes" id="UP001142592"/>
    </source>
</evidence>
<dbReference type="PANTHER" id="PTHR42942:SF1">
    <property type="entry name" value="ALKYLTRANSFERASE-LIKE PROTEIN 1"/>
    <property type="match status" value="1"/>
</dbReference>
<gene>
    <name evidence="3" type="ORF">OQZ29_17465</name>
</gene>
<dbReference type="RefSeq" id="WP_238533756.1">
    <property type="nucleotide sequence ID" value="NZ_JAPJUH010000005.1"/>
</dbReference>
<evidence type="ECO:0000259" key="2">
    <source>
        <dbReference type="Pfam" id="PF01035"/>
    </source>
</evidence>
<dbReference type="InterPro" id="IPR036217">
    <property type="entry name" value="MethylDNA_cys_MeTrfase_DNAb"/>
</dbReference>
<dbReference type="GO" id="GO:0003824">
    <property type="term" value="F:catalytic activity"/>
    <property type="evidence" value="ECO:0007669"/>
    <property type="project" value="InterPro"/>
</dbReference>
<keyword evidence="4" id="KW-1185">Reference proteome</keyword>
<dbReference type="GO" id="GO:0006281">
    <property type="term" value="P:DNA repair"/>
    <property type="evidence" value="ECO:0007669"/>
    <property type="project" value="InterPro"/>
</dbReference>
<dbReference type="Pfam" id="PF01035">
    <property type="entry name" value="DNA_binding_1"/>
    <property type="match status" value="1"/>
</dbReference>
<dbReference type="SUPFAM" id="SSF46767">
    <property type="entry name" value="Methylated DNA-protein cysteine methyltransferase, C-terminal domain"/>
    <property type="match status" value="1"/>
</dbReference>
<organism evidence="3 4">
    <name type="scientific">Pedobacter agri</name>
    <dbReference type="NCBI Taxonomy" id="454586"/>
    <lineage>
        <taxon>Bacteria</taxon>
        <taxon>Pseudomonadati</taxon>
        <taxon>Bacteroidota</taxon>
        <taxon>Sphingobacteriia</taxon>
        <taxon>Sphingobacteriales</taxon>
        <taxon>Sphingobacteriaceae</taxon>
        <taxon>Pedobacter</taxon>
    </lineage>
</organism>
<dbReference type="CDD" id="cd06445">
    <property type="entry name" value="ATase"/>
    <property type="match status" value="1"/>
</dbReference>
<dbReference type="AlphaFoldDB" id="A0A9X3DG98"/>
<keyword evidence="1" id="KW-0227">DNA damage</keyword>
<dbReference type="InterPro" id="IPR036388">
    <property type="entry name" value="WH-like_DNA-bd_sf"/>
</dbReference>
<reference evidence="3" key="1">
    <citation type="submission" date="2022-11" db="EMBL/GenBank/DDBJ databases">
        <authorList>
            <person name="Graham C."/>
            <person name="Newman J.D."/>
        </authorList>
    </citation>
    <scope>NUCLEOTIDE SEQUENCE</scope>
    <source>
        <strain evidence="3">DSM 19486</strain>
    </source>
</reference>
<dbReference type="InterPro" id="IPR052520">
    <property type="entry name" value="ATL_DNA_repair"/>
</dbReference>
<sequence>MSFPKATSKTKAYTYCFINMLDFYERVYEIVALIPYGRVTTYGAIAKCLGAARSSRLVGIAMNHSHLTHPHLPAHRVVNRNGLLTGKHHFPSAPMAELLEAEGVVVVGDCVVDFDRLFWDPKEHL</sequence>
<dbReference type="Proteomes" id="UP001142592">
    <property type="component" value="Unassembled WGS sequence"/>
</dbReference>
<dbReference type="EMBL" id="JAPJUH010000005">
    <property type="protein sequence ID" value="MCX3266551.1"/>
    <property type="molecule type" value="Genomic_DNA"/>
</dbReference>
<dbReference type="PANTHER" id="PTHR42942">
    <property type="entry name" value="6-O-METHYLGUANINE DNA METHYLTRANSFERASE"/>
    <property type="match status" value="1"/>
</dbReference>
<feature type="domain" description="Methylated-DNA-[protein]-cysteine S-methyltransferase DNA binding" evidence="2">
    <location>
        <begin position="22"/>
        <end position="104"/>
    </location>
</feature>
<dbReference type="InterPro" id="IPR014048">
    <property type="entry name" value="MethylDNA_cys_MeTrfase_DNA-bd"/>
</dbReference>
<accession>A0A9X3DG98</accession>
<dbReference type="Gene3D" id="1.10.10.10">
    <property type="entry name" value="Winged helix-like DNA-binding domain superfamily/Winged helix DNA-binding domain"/>
    <property type="match status" value="1"/>
</dbReference>